<dbReference type="SUPFAM" id="SSF102114">
    <property type="entry name" value="Radical SAM enzymes"/>
    <property type="match status" value="1"/>
</dbReference>
<name>F2NQU9_MARHT</name>
<dbReference type="Proteomes" id="UP000007030">
    <property type="component" value="Chromosome"/>
</dbReference>
<evidence type="ECO:0000256" key="3">
    <source>
        <dbReference type="ARBA" id="ARBA00022723"/>
    </source>
</evidence>
<evidence type="ECO:0000256" key="1">
    <source>
        <dbReference type="ARBA" id="ARBA00001966"/>
    </source>
</evidence>
<keyword evidence="3" id="KW-0479">Metal-binding</keyword>
<dbReference type="KEGG" id="mhd:Marky_1578"/>
<reference evidence="7 8" key="1">
    <citation type="journal article" date="2012" name="Stand. Genomic Sci.">
        <title>Complete genome sequence of the aerobic, heterotroph Marinithermus hydrothermalis type strain (T1(T)) from a deep-sea hydrothermal vent chimney.</title>
        <authorList>
            <person name="Copeland A."/>
            <person name="Gu W."/>
            <person name="Yasawong M."/>
            <person name="Lapidus A."/>
            <person name="Lucas S."/>
            <person name="Deshpande S."/>
            <person name="Pagani I."/>
            <person name="Tapia R."/>
            <person name="Cheng J.F."/>
            <person name="Goodwin L.A."/>
            <person name="Pitluck S."/>
            <person name="Liolios K."/>
            <person name="Ivanova N."/>
            <person name="Mavromatis K."/>
            <person name="Mikhailova N."/>
            <person name="Pati A."/>
            <person name="Chen A."/>
            <person name="Palaniappan K."/>
            <person name="Land M."/>
            <person name="Pan C."/>
            <person name="Brambilla E.M."/>
            <person name="Rohde M."/>
            <person name="Tindall B.J."/>
            <person name="Sikorski J."/>
            <person name="Goker M."/>
            <person name="Detter J.C."/>
            <person name="Bristow J."/>
            <person name="Eisen J.A."/>
            <person name="Markowitz V."/>
            <person name="Hugenholtz P."/>
            <person name="Kyrpides N.C."/>
            <person name="Klenk H.P."/>
            <person name="Woyke T."/>
        </authorList>
    </citation>
    <scope>NUCLEOTIDE SEQUENCE [LARGE SCALE GENOMIC DNA]</scope>
    <source>
        <strain evidence="8">DSM 14884 / JCM 11576 / T1</strain>
    </source>
</reference>
<dbReference type="eggNOG" id="COG1032">
    <property type="taxonomic scope" value="Bacteria"/>
</dbReference>
<dbReference type="InterPro" id="IPR006638">
    <property type="entry name" value="Elp3/MiaA/NifB-like_rSAM"/>
</dbReference>
<protein>
    <submittedName>
        <fullName evidence="7">Radical SAM domain protein</fullName>
    </submittedName>
</protein>
<keyword evidence="8" id="KW-1185">Reference proteome</keyword>
<dbReference type="RefSeq" id="WP_013704360.1">
    <property type="nucleotide sequence ID" value="NC_015387.1"/>
</dbReference>
<gene>
    <name evidence="7" type="ordered locus">Marky_1578</name>
</gene>
<keyword evidence="5" id="KW-0411">Iron-sulfur</keyword>
<keyword evidence="4" id="KW-0408">Iron</keyword>
<dbReference type="AlphaFoldDB" id="F2NQU9"/>
<dbReference type="GO" id="GO:0003824">
    <property type="term" value="F:catalytic activity"/>
    <property type="evidence" value="ECO:0007669"/>
    <property type="project" value="InterPro"/>
</dbReference>
<dbReference type="GO" id="GO:0046872">
    <property type="term" value="F:metal ion binding"/>
    <property type="evidence" value="ECO:0007669"/>
    <property type="project" value="UniProtKB-KW"/>
</dbReference>
<dbReference type="InterPro" id="IPR013785">
    <property type="entry name" value="Aldolase_TIM"/>
</dbReference>
<accession>F2NQU9</accession>
<dbReference type="Pfam" id="PF04055">
    <property type="entry name" value="Radical_SAM"/>
    <property type="match status" value="1"/>
</dbReference>
<evidence type="ECO:0000256" key="2">
    <source>
        <dbReference type="ARBA" id="ARBA00022691"/>
    </source>
</evidence>
<evidence type="ECO:0000259" key="6">
    <source>
        <dbReference type="PROSITE" id="PS51918"/>
    </source>
</evidence>
<dbReference type="PANTHER" id="PTHR43409">
    <property type="entry name" value="ANAEROBIC MAGNESIUM-PROTOPORPHYRIN IX MONOMETHYL ESTER CYCLASE-RELATED"/>
    <property type="match status" value="1"/>
</dbReference>
<dbReference type="PANTHER" id="PTHR43409:SF4">
    <property type="entry name" value="RADICAL SAM SUPERFAMILY PROTEIN"/>
    <property type="match status" value="1"/>
</dbReference>
<organism evidence="7 8">
    <name type="scientific">Marinithermus hydrothermalis (strain DSM 14884 / JCM 11576 / T1)</name>
    <dbReference type="NCBI Taxonomy" id="869210"/>
    <lineage>
        <taxon>Bacteria</taxon>
        <taxon>Thermotogati</taxon>
        <taxon>Deinococcota</taxon>
        <taxon>Deinococci</taxon>
        <taxon>Thermales</taxon>
        <taxon>Thermaceae</taxon>
        <taxon>Marinithermus</taxon>
    </lineage>
</organism>
<dbReference type="InterPro" id="IPR007197">
    <property type="entry name" value="rSAM"/>
</dbReference>
<proteinExistence type="predicted"/>
<dbReference type="SFLD" id="SFLDG01082">
    <property type="entry name" value="B12-binding_domain_containing"/>
    <property type="match status" value="1"/>
</dbReference>
<evidence type="ECO:0000256" key="4">
    <source>
        <dbReference type="ARBA" id="ARBA00023004"/>
    </source>
</evidence>
<feature type="domain" description="Radical SAM core" evidence="6">
    <location>
        <begin position="126"/>
        <end position="366"/>
    </location>
</feature>
<dbReference type="Gene3D" id="3.20.20.70">
    <property type="entry name" value="Aldolase class I"/>
    <property type="match status" value="1"/>
</dbReference>
<dbReference type="CDD" id="cd01335">
    <property type="entry name" value="Radical_SAM"/>
    <property type="match status" value="1"/>
</dbReference>
<dbReference type="SFLD" id="SFLDS00029">
    <property type="entry name" value="Radical_SAM"/>
    <property type="match status" value="2"/>
</dbReference>
<dbReference type="STRING" id="869210.Marky_1578"/>
<evidence type="ECO:0000256" key="5">
    <source>
        <dbReference type="ARBA" id="ARBA00023014"/>
    </source>
</evidence>
<dbReference type="SMART" id="SM00729">
    <property type="entry name" value="Elp3"/>
    <property type="match status" value="1"/>
</dbReference>
<comment type="cofactor">
    <cofactor evidence="1">
        <name>[4Fe-4S] cluster</name>
        <dbReference type="ChEBI" id="CHEBI:49883"/>
    </cofactor>
</comment>
<dbReference type="InterPro" id="IPR058240">
    <property type="entry name" value="rSAM_sf"/>
</dbReference>
<dbReference type="GO" id="GO:0051536">
    <property type="term" value="F:iron-sulfur cluster binding"/>
    <property type="evidence" value="ECO:0007669"/>
    <property type="project" value="UniProtKB-KW"/>
</dbReference>
<dbReference type="SFLD" id="SFLDG01095">
    <property type="entry name" value="Uncharacterised_Radical_SAM_Su"/>
    <property type="match status" value="1"/>
</dbReference>
<dbReference type="HOGENOM" id="CLU_775993_0_0_0"/>
<dbReference type="PROSITE" id="PS51918">
    <property type="entry name" value="RADICAL_SAM"/>
    <property type="match status" value="1"/>
</dbReference>
<sequence>MSVLLAELRPEATVVSPDRAHVVSFDREGRLLTYFAAGRTYKRSLASEVHLRVREGGRRVRRVLDVEEALAVFREAYALAERAWREAGPALRARLEAEVLRWTPERLWAERERFLKVYKPISILPPDQYFAVVLQATEGCTWNRCTFCTFYADRPFRARNLPEFTAHAEAVRAFLGRGLALRKGIFLADGNALALSLNRLAPLVEAARATFPDRPVYGFIDVFTGERHTLEEWRALKTMGLERVYVGMETGLDALLAFLNKPGSRAELVRFVGELKQAGLGVGLIVMVGVGGRAYRERHAQATLEALREMPLDAKDLVYVSPFVEHPTSAYARLREAAGLEPMLPEEVEAELARLAAAVRRLGVRASRYDIREFVY</sequence>
<evidence type="ECO:0000313" key="7">
    <source>
        <dbReference type="EMBL" id="AEB12313.1"/>
    </source>
</evidence>
<dbReference type="EMBL" id="CP002630">
    <property type="protein sequence ID" value="AEB12313.1"/>
    <property type="molecule type" value="Genomic_DNA"/>
</dbReference>
<keyword evidence="2" id="KW-0949">S-adenosyl-L-methionine</keyword>
<dbReference type="InterPro" id="IPR051198">
    <property type="entry name" value="BchE-like"/>
</dbReference>
<evidence type="ECO:0000313" key="8">
    <source>
        <dbReference type="Proteomes" id="UP000007030"/>
    </source>
</evidence>